<dbReference type="Pfam" id="PF03466">
    <property type="entry name" value="LysR_substrate"/>
    <property type="match status" value="1"/>
</dbReference>
<dbReference type="PRINTS" id="PR00039">
    <property type="entry name" value="HTHLYSR"/>
</dbReference>
<dbReference type="InterPro" id="IPR005119">
    <property type="entry name" value="LysR_subst-bd"/>
</dbReference>
<dbReference type="AlphaFoldDB" id="A0A7D7QY77"/>
<dbReference type="Gene3D" id="1.10.10.10">
    <property type="entry name" value="Winged helix-like DNA-binding domain superfamily/Winged helix DNA-binding domain"/>
    <property type="match status" value="1"/>
</dbReference>
<dbReference type="FunFam" id="1.10.10.10:FF:000001">
    <property type="entry name" value="LysR family transcriptional regulator"/>
    <property type="match status" value="1"/>
</dbReference>
<evidence type="ECO:0000256" key="6">
    <source>
        <dbReference type="SAM" id="MobiDB-lite"/>
    </source>
</evidence>
<protein>
    <submittedName>
        <fullName evidence="8">LysR family transcriptional regulator</fullName>
    </submittedName>
</protein>
<evidence type="ECO:0000259" key="7">
    <source>
        <dbReference type="PROSITE" id="PS50931"/>
    </source>
</evidence>
<organism evidence="8 9">
    <name type="scientific">Gordonia jinghuaiqii</name>
    <dbReference type="NCBI Taxonomy" id="2758710"/>
    <lineage>
        <taxon>Bacteria</taxon>
        <taxon>Bacillati</taxon>
        <taxon>Actinomycetota</taxon>
        <taxon>Actinomycetes</taxon>
        <taxon>Mycobacteriales</taxon>
        <taxon>Gordoniaceae</taxon>
        <taxon>Gordonia</taxon>
    </lineage>
</organism>
<dbReference type="SUPFAM" id="SSF46785">
    <property type="entry name" value="Winged helix' DNA-binding domain"/>
    <property type="match status" value="1"/>
</dbReference>
<dbReference type="Gene3D" id="3.40.190.10">
    <property type="entry name" value="Periplasmic binding protein-like II"/>
    <property type="match status" value="2"/>
</dbReference>
<keyword evidence="9" id="KW-1185">Reference proteome</keyword>
<comment type="similarity">
    <text evidence="1">Belongs to the LysR transcriptional regulatory family.</text>
</comment>
<feature type="domain" description="HTH lysR-type" evidence="7">
    <location>
        <begin position="1"/>
        <end position="59"/>
    </location>
</feature>
<evidence type="ECO:0000313" key="8">
    <source>
        <dbReference type="EMBL" id="QMT01928.1"/>
    </source>
</evidence>
<keyword evidence="2" id="KW-0805">Transcription regulation</keyword>
<evidence type="ECO:0000256" key="3">
    <source>
        <dbReference type="ARBA" id="ARBA00023125"/>
    </source>
</evidence>
<feature type="region of interest" description="Disordered" evidence="6">
    <location>
        <begin position="200"/>
        <end position="237"/>
    </location>
</feature>
<dbReference type="SUPFAM" id="SSF53850">
    <property type="entry name" value="Periplasmic binding protein-like II"/>
    <property type="match status" value="1"/>
</dbReference>
<evidence type="ECO:0000313" key="9">
    <source>
        <dbReference type="Proteomes" id="UP000515663"/>
    </source>
</evidence>
<feature type="compositionally biased region" description="Polar residues" evidence="6">
    <location>
        <begin position="200"/>
        <end position="210"/>
    </location>
</feature>
<evidence type="ECO:0000256" key="1">
    <source>
        <dbReference type="ARBA" id="ARBA00009437"/>
    </source>
</evidence>
<dbReference type="GO" id="GO:0003700">
    <property type="term" value="F:DNA-binding transcription factor activity"/>
    <property type="evidence" value="ECO:0007669"/>
    <property type="project" value="InterPro"/>
</dbReference>
<keyword evidence="3" id="KW-0238">DNA-binding</keyword>
<proteinExistence type="inferred from homology"/>
<dbReference type="GO" id="GO:0032993">
    <property type="term" value="C:protein-DNA complex"/>
    <property type="evidence" value="ECO:0007669"/>
    <property type="project" value="TreeGrafter"/>
</dbReference>
<dbReference type="GO" id="GO:0003677">
    <property type="term" value="F:DNA binding"/>
    <property type="evidence" value="ECO:0007669"/>
    <property type="project" value="UniProtKB-KW"/>
</dbReference>
<dbReference type="InterPro" id="IPR000847">
    <property type="entry name" value="LysR_HTH_N"/>
</dbReference>
<dbReference type="PANTHER" id="PTHR30346">
    <property type="entry name" value="TRANSCRIPTIONAL DUAL REGULATOR HCAR-RELATED"/>
    <property type="match status" value="1"/>
</dbReference>
<dbReference type="Pfam" id="PF00126">
    <property type="entry name" value="HTH_1"/>
    <property type="match status" value="1"/>
</dbReference>
<keyword evidence="5" id="KW-0804">Transcription</keyword>
<dbReference type="PANTHER" id="PTHR30346:SF28">
    <property type="entry name" value="HTH-TYPE TRANSCRIPTIONAL REGULATOR CYNR"/>
    <property type="match status" value="1"/>
</dbReference>
<sequence length="237" mass="25464">MDLLRHLQFFVAVAEEGHFGEAAARLEMTQPPVSQGLRRLENELGTPLIRRTSRGAELTDAGRDLLPRARLLLADAARFLGEARRLREQTEVLRWGTVSLAGTTVTAKVAGRLAGAAPGQDMVSASAVSLVEQVSGGALDLAIVDVPCVTGTLQTGPIVMLRRSVVVPAAHPVATAARPRLRQLAGLELCIHRGQPILPPTTNYSTSWERQASVRRPSRSPRPTKPSHVSPAVRHSP</sequence>
<reference evidence="9" key="1">
    <citation type="submission" date="2020-07" db="EMBL/GenBank/DDBJ databases">
        <title>novel species isolated from the respiratory tract of Marmot.</title>
        <authorList>
            <person name="Zhang G."/>
        </authorList>
    </citation>
    <scope>NUCLEOTIDE SEQUENCE [LARGE SCALE GENOMIC DNA]</scope>
    <source>
        <strain evidence="9">686</strain>
    </source>
</reference>
<dbReference type="PROSITE" id="PS50931">
    <property type="entry name" value="HTH_LYSR"/>
    <property type="match status" value="1"/>
</dbReference>
<dbReference type="InterPro" id="IPR036390">
    <property type="entry name" value="WH_DNA-bd_sf"/>
</dbReference>
<accession>A0A7D7QY77</accession>
<evidence type="ECO:0000256" key="4">
    <source>
        <dbReference type="ARBA" id="ARBA00023159"/>
    </source>
</evidence>
<evidence type="ECO:0000256" key="2">
    <source>
        <dbReference type="ARBA" id="ARBA00023015"/>
    </source>
</evidence>
<dbReference type="InterPro" id="IPR036388">
    <property type="entry name" value="WH-like_DNA-bd_sf"/>
</dbReference>
<dbReference type="KEGG" id="gji:H1R19_01655"/>
<name>A0A7D7QY77_9ACTN</name>
<evidence type="ECO:0000256" key="5">
    <source>
        <dbReference type="ARBA" id="ARBA00023163"/>
    </source>
</evidence>
<dbReference type="EMBL" id="CP059491">
    <property type="protein sequence ID" value="QMT01928.1"/>
    <property type="molecule type" value="Genomic_DNA"/>
</dbReference>
<keyword evidence="4" id="KW-0010">Activator</keyword>
<dbReference type="RefSeq" id="WP_219850394.1">
    <property type="nucleotide sequence ID" value="NZ_CP059491.1"/>
</dbReference>
<dbReference type="Proteomes" id="UP000515663">
    <property type="component" value="Chromosome"/>
</dbReference>
<gene>
    <name evidence="8" type="ORF">H1R19_01655</name>
</gene>